<feature type="transmembrane region" description="Helical" evidence="8">
    <location>
        <begin position="1012"/>
        <end position="1030"/>
    </location>
</feature>
<evidence type="ECO:0000313" key="12">
    <source>
        <dbReference type="Proteomes" id="UP000663852"/>
    </source>
</evidence>
<dbReference type="EMBL" id="CAJNOJ010000015">
    <property type="protein sequence ID" value="CAF0814424.1"/>
    <property type="molecule type" value="Genomic_DNA"/>
</dbReference>
<feature type="transmembrane region" description="Helical" evidence="8">
    <location>
        <begin position="973"/>
        <end position="1000"/>
    </location>
</feature>
<feature type="transmembrane region" description="Helical" evidence="8">
    <location>
        <begin position="1361"/>
        <end position="1381"/>
    </location>
</feature>
<evidence type="ECO:0000256" key="7">
    <source>
        <dbReference type="SAM" id="MobiDB-lite"/>
    </source>
</evidence>
<feature type="region of interest" description="Disordered" evidence="7">
    <location>
        <begin position="1425"/>
        <end position="1461"/>
    </location>
</feature>
<dbReference type="InterPro" id="IPR004835">
    <property type="entry name" value="Chitin_synth"/>
</dbReference>
<comment type="caution">
    <text evidence="9">The sequence shown here is derived from an EMBL/GenBank/DDBJ whole genome shotgun (WGS) entry which is preliminary data.</text>
</comment>
<dbReference type="Proteomes" id="UP000663828">
    <property type="component" value="Unassembled WGS sequence"/>
</dbReference>
<evidence type="ECO:0000256" key="1">
    <source>
        <dbReference type="ARBA" id="ARBA00004141"/>
    </source>
</evidence>
<dbReference type="GO" id="GO:0004100">
    <property type="term" value="F:chitin synthase activity"/>
    <property type="evidence" value="ECO:0007669"/>
    <property type="project" value="UniProtKB-EC"/>
</dbReference>
<evidence type="ECO:0000256" key="2">
    <source>
        <dbReference type="ARBA" id="ARBA00012543"/>
    </source>
</evidence>
<dbReference type="Proteomes" id="UP000663852">
    <property type="component" value="Unassembled WGS sequence"/>
</dbReference>
<dbReference type="GO" id="GO:0006031">
    <property type="term" value="P:chitin biosynthetic process"/>
    <property type="evidence" value="ECO:0007669"/>
    <property type="project" value="TreeGrafter"/>
</dbReference>
<feature type="compositionally biased region" description="Basic residues" evidence="7">
    <location>
        <begin position="1496"/>
        <end position="1509"/>
    </location>
</feature>
<keyword evidence="11" id="KW-1185">Reference proteome</keyword>
<sequence length="1666" mass="190437">MPYGDGILESPADRYGKTTLCMRNAKRLFKCAAYMVYFVGVLVFAVASKGSFLLMTQSLGNRLQEKQYASRWSMMLVATICVPYVFLFLEALAKSLFRNRRGPVFTDLITIFLLESIHTFGVCLLVFRVLPSCDVIRGLLLMNAVCTIPAFCKLTLSKSNSKPMLRFLSLFIDLAAFVAQCSVYFVVTSTQYTAFLSKPLTTTTTPATAVDEPSALDSLDAINTAVSNSIKSTSDTLEQVRLRFGWEAPVALFCVSIVWWENYVDRDIKLGKLNIPLGTYKRHLQSVRSKANIGASIWKIALTVAFSYLLLPREHFDNVFVSVGSSPTSNLPVESSVHSGADFNNFDAGSNQFDMSNSEIPVRHKRQMPFPTDGNNTLLGRIGGQESMGLFPNGDEDPGMIADPFDFQPDKEKTIDDYWHSFGPFVPMIIHFFSTGLCYYFSKSACKMQMQRMAFAVPLTLATPVTLAIMIGLCQWKTDQIVFIREIMYWECSESLSTSRITWHIIVGLGLWYLSQLWITSHIWFPENKRLATTETLFVLPQYDSSLIEQSLLLNRRRNEPEHQKNKLEEHFEDLDIIDGMAEFSGDEKLESNTKIYLCGTLWHETVSEMILMLKSIMRMDIDQSARRQARYEFQVIDPDYYDMEAHVFFDDAFYHDENQQRTLNMFVKDFFEAINKAAGIVHDVEGMKLAPPQKTATPYGGRLSWRLPGGNLLVVHLKDKLKVSKKKRWSMVMYMYYLLGYRILGQCEQRMKSLMKLIEESPDKRNYRRHFDQNEDLHVYYKDVLGPRLLLEAENTFILSVDGDVDFGPDSVRMLTDRMKKDKRVGAVSSRIHPIGSGPLIWYQKMEYAMCYWLQKTTEHSLGCVLCAPGCFALYRASALMDDNVMKVFAGQCETPQDYLLQDLGEDRFLSKLLIEQGYRIEYCAAADAYTHAPETFTDFFNQRRRWIPSTLGITISILKNYRRTIRVNESVSFLAVLYHVFYLGLYILSPATITIAIADAFNATTDIDVWAAYTLACFPAIAFLMICYHDIAEEKKIICAAIFGTYYAIVMMIVVVGTIVRIVDGSWKTTAVFFLLFMGIIFLFTAICHPYELNCVQPCLLFFLCVPTSYVLLVIYALTNLNANSWGTREDIFIPNRKKKQKFKSQAECLQFLEQQFANAKNSNELLAVVENLIDECYAQRTESSDQLLAQITAVLNRINMFDDLDKRLNKGLDLHGLGLEELVEEQEKHLSQNPNVDPKSHEQLMNKYDDRLHPYWFDHQLVKYADVKYLNENEFTFWRRLIQKYLKPVHMDALEKQKLQLGLNDLRDQGVFGFFMVDALWVAFVFSVLLAQNRLKDMLFIPVPIPSSYNDHAMIEPLGVMLILFFGIICLIQFVAMLCHRYNTFQHILASTKLRSSKFEGVRIEDIMDIVKILQQIKPIDEENEPLPDYSDGELDKNDNQPNGMRGDDDEQSQGGSGDEDVFIQAAAVADGFNNDTVAGKYQIVDEGGPTSRKIRHRISRHHHGKPTSDDRHHRKGIDNPSYQHDEGQHGIERITSPKRGRKTRSDASPTKKTRSSKNRTNSKLPHMNSHIRSSQQKDMSMLTTTQAAGASAMHRSSSRHQRRTNYNKNRPKENSLDANFRRRVEQLKEATSSAELDMKLLEKKMAKVIFNVNGVPVGPNVL</sequence>
<dbReference type="SUPFAM" id="SSF53448">
    <property type="entry name" value="Nucleotide-diphospho-sugar transferases"/>
    <property type="match status" value="1"/>
</dbReference>
<feature type="transmembrane region" description="Helical" evidence="8">
    <location>
        <begin position="291"/>
        <end position="311"/>
    </location>
</feature>
<feature type="transmembrane region" description="Helical" evidence="8">
    <location>
        <begin position="418"/>
        <end position="441"/>
    </location>
</feature>
<keyword evidence="6 8" id="KW-0472">Membrane</keyword>
<evidence type="ECO:0000313" key="10">
    <source>
        <dbReference type="EMBL" id="CAF0820231.1"/>
    </source>
</evidence>
<accession>A0A813TX02</accession>
<dbReference type="GO" id="GO:0016020">
    <property type="term" value="C:membrane"/>
    <property type="evidence" value="ECO:0007669"/>
    <property type="project" value="UniProtKB-SubCell"/>
</dbReference>
<evidence type="ECO:0000256" key="6">
    <source>
        <dbReference type="ARBA" id="ARBA00023136"/>
    </source>
</evidence>
<feature type="transmembrane region" description="Helical" evidence="8">
    <location>
        <begin position="136"/>
        <end position="156"/>
    </location>
</feature>
<feature type="transmembrane region" description="Helical" evidence="8">
    <location>
        <begin position="453"/>
        <end position="473"/>
    </location>
</feature>
<proteinExistence type="predicted"/>
<evidence type="ECO:0000256" key="3">
    <source>
        <dbReference type="ARBA" id="ARBA00022676"/>
    </source>
</evidence>
<feature type="transmembrane region" description="Helical" evidence="8">
    <location>
        <begin position="1102"/>
        <end position="1121"/>
    </location>
</feature>
<organism evidence="9 12">
    <name type="scientific">Adineta ricciae</name>
    <name type="common">Rotifer</name>
    <dbReference type="NCBI Taxonomy" id="249248"/>
    <lineage>
        <taxon>Eukaryota</taxon>
        <taxon>Metazoa</taxon>
        <taxon>Spiralia</taxon>
        <taxon>Gnathifera</taxon>
        <taxon>Rotifera</taxon>
        <taxon>Eurotatoria</taxon>
        <taxon>Bdelloidea</taxon>
        <taxon>Adinetida</taxon>
        <taxon>Adinetidae</taxon>
        <taxon>Adineta</taxon>
    </lineage>
</organism>
<keyword evidence="3" id="KW-0808">Transferase</keyword>
<dbReference type="PANTHER" id="PTHR22914:SF42">
    <property type="entry name" value="CHITIN SYNTHASE"/>
    <property type="match status" value="1"/>
</dbReference>
<feature type="compositionally biased region" description="Polar residues" evidence="7">
    <location>
        <begin position="1574"/>
        <end position="1592"/>
    </location>
</feature>
<feature type="transmembrane region" description="Helical" evidence="8">
    <location>
        <begin position="168"/>
        <end position="187"/>
    </location>
</feature>
<dbReference type="InterPro" id="IPR029044">
    <property type="entry name" value="Nucleotide-diphossugar_trans"/>
</dbReference>
<evidence type="ECO:0000313" key="11">
    <source>
        <dbReference type="Proteomes" id="UP000663828"/>
    </source>
</evidence>
<feature type="transmembrane region" description="Helical" evidence="8">
    <location>
        <begin position="501"/>
        <end position="520"/>
    </location>
</feature>
<dbReference type="OrthoDB" id="370884at2759"/>
<feature type="transmembrane region" description="Helical" evidence="8">
    <location>
        <begin position="1314"/>
        <end position="1334"/>
    </location>
</feature>
<feature type="transmembrane region" description="Helical" evidence="8">
    <location>
        <begin position="1042"/>
        <end position="1065"/>
    </location>
</feature>
<feature type="compositionally biased region" description="Basic residues" evidence="7">
    <location>
        <begin position="1600"/>
        <end position="1609"/>
    </location>
</feature>
<dbReference type="GO" id="GO:0071944">
    <property type="term" value="C:cell periphery"/>
    <property type="evidence" value="ECO:0007669"/>
    <property type="project" value="TreeGrafter"/>
</dbReference>
<feature type="region of interest" description="Disordered" evidence="7">
    <location>
        <begin position="1487"/>
        <end position="1617"/>
    </location>
</feature>
<feature type="transmembrane region" description="Helical" evidence="8">
    <location>
        <begin position="72"/>
        <end position="92"/>
    </location>
</feature>
<keyword evidence="5 8" id="KW-1133">Transmembrane helix</keyword>
<feature type="transmembrane region" description="Helical" evidence="8">
    <location>
        <begin position="104"/>
        <end position="130"/>
    </location>
</feature>
<evidence type="ECO:0000256" key="4">
    <source>
        <dbReference type="ARBA" id="ARBA00022692"/>
    </source>
</evidence>
<keyword evidence="3" id="KW-0328">Glycosyltransferase</keyword>
<evidence type="ECO:0000256" key="5">
    <source>
        <dbReference type="ARBA" id="ARBA00022989"/>
    </source>
</evidence>
<feature type="transmembrane region" description="Helical" evidence="8">
    <location>
        <begin position="1071"/>
        <end position="1090"/>
    </location>
</feature>
<feature type="compositionally biased region" description="Acidic residues" evidence="7">
    <location>
        <begin position="1451"/>
        <end position="1461"/>
    </location>
</feature>
<feature type="compositionally biased region" description="Basic and acidic residues" evidence="7">
    <location>
        <begin position="1527"/>
        <end position="1536"/>
    </location>
</feature>
<comment type="subcellular location">
    <subcellularLocation>
        <location evidence="1">Membrane</location>
        <topology evidence="1">Multi-pass membrane protein</topology>
    </subcellularLocation>
</comment>
<dbReference type="Pfam" id="PF03142">
    <property type="entry name" value="Chitin_synth_2"/>
    <property type="match status" value="1"/>
</dbReference>
<reference evidence="9" key="1">
    <citation type="submission" date="2021-02" db="EMBL/GenBank/DDBJ databases">
        <authorList>
            <person name="Nowell W R."/>
        </authorList>
    </citation>
    <scope>NUCLEOTIDE SEQUENCE</scope>
</reference>
<feature type="transmembrane region" description="Helical" evidence="8">
    <location>
        <begin position="32"/>
        <end position="52"/>
    </location>
</feature>
<name>A0A813TX02_ADIRI</name>
<dbReference type="EMBL" id="CAJNOR010000154">
    <property type="protein sequence ID" value="CAF0820231.1"/>
    <property type="molecule type" value="Genomic_DNA"/>
</dbReference>
<gene>
    <name evidence="9" type="ORF">EDS130_LOCUS5521</name>
    <name evidence="10" type="ORF">XAT740_LOCUS3923</name>
</gene>
<evidence type="ECO:0000313" key="9">
    <source>
        <dbReference type="EMBL" id="CAF0814424.1"/>
    </source>
</evidence>
<evidence type="ECO:0000256" key="8">
    <source>
        <dbReference type="SAM" id="Phobius"/>
    </source>
</evidence>
<dbReference type="PANTHER" id="PTHR22914">
    <property type="entry name" value="CHITIN SYNTHASE"/>
    <property type="match status" value="1"/>
</dbReference>
<protein>
    <recommendedName>
        <fullName evidence="2">chitin synthase</fullName>
        <ecNumber evidence="2">2.4.1.16</ecNumber>
    </recommendedName>
</protein>
<keyword evidence="4 8" id="KW-0812">Transmembrane</keyword>
<dbReference type="EC" id="2.4.1.16" evidence="2"/>
<dbReference type="Gene3D" id="3.90.550.10">
    <property type="entry name" value="Spore Coat Polysaccharide Biosynthesis Protein SpsA, Chain A"/>
    <property type="match status" value="1"/>
</dbReference>